<gene>
    <name evidence="1" type="ordered locus">cbdbA701</name>
</gene>
<dbReference type="Proteomes" id="UP000000433">
    <property type="component" value="Chromosome"/>
</dbReference>
<sequence>MVFGNILNSILPSRQVTSQSAPVGYGSNVGITDGDASYDTAAEVYGALGAAGAGYYKIWEKTIGAQKGIRWGFGSPLTPYNQGYMWFALLDGGTGFTTGVLRLCQSDANETINLVVKEVDDTNRLHTTTNTNITTAQPSDMAVMTALPEQVHRPIVGEDSKLQLKYSAITRPAAEDAAGFSIPVTIFQ</sequence>
<protein>
    <submittedName>
        <fullName evidence="1">Uncharacterized protein</fullName>
    </submittedName>
</protein>
<evidence type="ECO:0000313" key="2">
    <source>
        <dbReference type="Proteomes" id="UP000000433"/>
    </source>
</evidence>
<dbReference type="EMBL" id="AJ965256">
    <property type="protein sequence ID" value="CAI82864.1"/>
    <property type="molecule type" value="Genomic_DNA"/>
</dbReference>
<keyword evidence="2" id="KW-1185">Reference proteome</keyword>
<dbReference type="KEGG" id="deh:cbdbA701"/>
<accession>A0A916KM78</accession>
<dbReference type="AlphaFoldDB" id="A0A916KM78"/>
<evidence type="ECO:0000313" key="1">
    <source>
        <dbReference type="EMBL" id="CAI82864.1"/>
    </source>
</evidence>
<dbReference type="RefSeq" id="WP_011309215.1">
    <property type="nucleotide sequence ID" value="NC_007356.1"/>
</dbReference>
<organism evidence="1 2">
    <name type="scientific">Dehalococcoides mccartyi (strain CBDB1)</name>
    <dbReference type="NCBI Taxonomy" id="255470"/>
    <lineage>
        <taxon>Bacteria</taxon>
        <taxon>Bacillati</taxon>
        <taxon>Chloroflexota</taxon>
        <taxon>Dehalococcoidia</taxon>
        <taxon>Dehalococcoidales</taxon>
        <taxon>Dehalococcoidaceae</taxon>
        <taxon>Dehalococcoides</taxon>
    </lineage>
</organism>
<reference evidence="1 2" key="1">
    <citation type="journal article" date="2005" name="Nat. Biotechnol.">
        <title>Genome sequence of the chlorinated compound-respiring bacterium Dehalococcoides species strain CBDB1.</title>
        <authorList>
            <person name="Kube M."/>
            <person name="Beck A."/>
            <person name="Zinder S.H."/>
            <person name="Kuhl H."/>
            <person name="Reinhardt R."/>
            <person name="Adrian L."/>
        </authorList>
    </citation>
    <scope>NUCLEOTIDE SEQUENCE [LARGE SCALE GENOMIC DNA]</scope>
    <source>
        <strain evidence="1 2">CBDB1</strain>
    </source>
</reference>
<proteinExistence type="predicted"/>
<name>A0A916KM78_DEHMC</name>